<evidence type="ECO:0000313" key="1">
    <source>
        <dbReference type="EMBL" id="SBW06312.1"/>
    </source>
</evidence>
<gene>
    <name evidence="1" type="ORF">KL86DYS2_12951</name>
</gene>
<sequence length="38" mass="4499">MISLYSKLKYTYEKKLLDYFSRILHGSVFNDSISPEVI</sequence>
<organism evidence="1">
    <name type="scientific">uncultured Dysgonomonas sp</name>
    <dbReference type="NCBI Taxonomy" id="206096"/>
    <lineage>
        <taxon>Bacteria</taxon>
        <taxon>Pseudomonadati</taxon>
        <taxon>Bacteroidota</taxon>
        <taxon>Bacteroidia</taxon>
        <taxon>Bacteroidales</taxon>
        <taxon>Dysgonomonadaceae</taxon>
        <taxon>Dysgonomonas</taxon>
        <taxon>environmental samples</taxon>
    </lineage>
</organism>
<dbReference type="AlphaFoldDB" id="A0A212K3U2"/>
<protein>
    <submittedName>
        <fullName evidence="1">Uncharacterized protein</fullName>
    </submittedName>
</protein>
<accession>A0A212K3U2</accession>
<reference evidence="1" key="1">
    <citation type="submission" date="2016-04" db="EMBL/GenBank/DDBJ databases">
        <authorList>
            <person name="Evans L.H."/>
            <person name="Alamgir A."/>
            <person name="Owens N."/>
            <person name="Weber N.D."/>
            <person name="Virtaneva K."/>
            <person name="Barbian K."/>
            <person name="Babar A."/>
            <person name="Rosenke K."/>
        </authorList>
    </citation>
    <scope>NUCLEOTIDE SEQUENCE</scope>
    <source>
        <strain evidence="1">86-2</strain>
    </source>
</reference>
<name>A0A212K3U2_9BACT</name>
<dbReference type="EMBL" id="FLUL01000001">
    <property type="protein sequence ID" value="SBW06312.1"/>
    <property type="molecule type" value="Genomic_DNA"/>
</dbReference>
<proteinExistence type="predicted"/>